<keyword evidence="7 9" id="KW-1133">Transmembrane helix</keyword>
<comment type="subcellular location">
    <subcellularLocation>
        <location evidence="1">Cell inner membrane</location>
        <topology evidence="1">Multi-pass membrane protein</topology>
    </subcellularLocation>
</comment>
<dbReference type="Pfam" id="PF02653">
    <property type="entry name" value="BPD_transp_2"/>
    <property type="match status" value="1"/>
</dbReference>
<feature type="transmembrane region" description="Helical" evidence="9">
    <location>
        <begin position="16"/>
        <end position="35"/>
    </location>
</feature>
<evidence type="ECO:0000256" key="2">
    <source>
        <dbReference type="ARBA" id="ARBA00007942"/>
    </source>
</evidence>
<feature type="transmembrane region" description="Helical" evidence="9">
    <location>
        <begin position="47"/>
        <end position="66"/>
    </location>
</feature>
<dbReference type="PANTHER" id="PTHR32196:SF21">
    <property type="entry name" value="ABC TRANSPORTER PERMEASE PROTEIN YPHD-RELATED"/>
    <property type="match status" value="1"/>
</dbReference>
<evidence type="ECO:0000256" key="6">
    <source>
        <dbReference type="ARBA" id="ARBA00022692"/>
    </source>
</evidence>
<dbReference type="PANTHER" id="PTHR32196">
    <property type="entry name" value="ABC TRANSPORTER PERMEASE PROTEIN YPHD-RELATED-RELATED"/>
    <property type="match status" value="1"/>
</dbReference>
<dbReference type="Proteomes" id="UP000255099">
    <property type="component" value="Unassembled WGS sequence"/>
</dbReference>
<feature type="transmembrane region" description="Helical" evidence="9">
    <location>
        <begin position="104"/>
        <end position="123"/>
    </location>
</feature>
<evidence type="ECO:0000313" key="11">
    <source>
        <dbReference type="Proteomes" id="UP000255099"/>
    </source>
</evidence>
<feature type="transmembrane region" description="Helical" evidence="9">
    <location>
        <begin position="129"/>
        <end position="149"/>
    </location>
</feature>
<name>A0A377W502_KLEPN</name>
<protein>
    <submittedName>
        <fullName evidence="10">Sugar ABC transporter permease</fullName>
    </submittedName>
</protein>
<evidence type="ECO:0000256" key="4">
    <source>
        <dbReference type="ARBA" id="ARBA00022475"/>
    </source>
</evidence>
<keyword evidence="8 9" id="KW-0472">Membrane</keyword>
<keyword evidence="3" id="KW-0813">Transport</keyword>
<comment type="similarity">
    <text evidence="2">Belongs to the binding-protein-dependent transport system permease family. AraH/RbsC subfamily.</text>
</comment>
<evidence type="ECO:0000313" key="10">
    <source>
        <dbReference type="EMBL" id="STT49956.1"/>
    </source>
</evidence>
<accession>A0A377W502</accession>
<keyword evidence="6 9" id="KW-0812">Transmembrane</keyword>
<organism evidence="10 11">
    <name type="scientific">Klebsiella pneumoniae</name>
    <dbReference type="NCBI Taxonomy" id="573"/>
    <lineage>
        <taxon>Bacteria</taxon>
        <taxon>Pseudomonadati</taxon>
        <taxon>Pseudomonadota</taxon>
        <taxon>Gammaproteobacteria</taxon>
        <taxon>Enterobacterales</taxon>
        <taxon>Enterobacteriaceae</taxon>
        <taxon>Klebsiella/Raoultella group</taxon>
        <taxon>Klebsiella</taxon>
        <taxon>Klebsiella pneumoniae complex</taxon>
    </lineage>
</organism>
<evidence type="ECO:0000256" key="8">
    <source>
        <dbReference type="ARBA" id="ARBA00023136"/>
    </source>
</evidence>
<evidence type="ECO:0000256" key="3">
    <source>
        <dbReference type="ARBA" id="ARBA00022448"/>
    </source>
</evidence>
<evidence type="ECO:0000256" key="7">
    <source>
        <dbReference type="ARBA" id="ARBA00022989"/>
    </source>
</evidence>
<proteinExistence type="inferred from homology"/>
<evidence type="ECO:0000256" key="9">
    <source>
        <dbReference type="SAM" id="Phobius"/>
    </source>
</evidence>
<evidence type="ECO:0000256" key="1">
    <source>
        <dbReference type="ARBA" id="ARBA00004429"/>
    </source>
</evidence>
<evidence type="ECO:0000256" key="5">
    <source>
        <dbReference type="ARBA" id="ARBA00022519"/>
    </source>
</evidence>
<keyword evidence="5" id="KW-0997">Cell inner membrane</keyword>
<reference evidence="10 11" key="1">
    <citation type="submission" date="2018-06" db="EMBL/GenBank/DDBJ databases">
        <authorList>
            <consortium name="Pathogen Informatics"/>
            <person name="Doyle S."/>
        </authorList>
    </citation>
    <scope>NUCLEOTIDE SEQUENCE [LARGE SCALE GENOMIC DNA]</scope>
    <source>
        <strain evidence="10 11">NCTC9637</strain>
    </source>
</reference>
<feature type="transmembrane region" description="Helical" evidence="9">
    <location>
        <begin position="72"/>
        <end position="92"/>
    </location>
</feature>
<dbReference type="GO" id="GO:0022857">
    <property type="term" value="F:transmembrane transporter activity"/>
    <property type="evidence" value="ECO:0007669"/>
    <property type="project" value="InterPro"/>
</dbReference>
<dbReference type="GO" id="GO:0005886">
    <property type="term" value="C:plasma membrane"/>
    <property type="evidence" value="ECO:0007669"/>
    <property type="project" value="UniProtKB-SubCell"/>
</dbReference>
<keyword evidence="4" id="KW-1003">Cell membrane</keyword>
<dbReference type="InterPro" id="IPR001851">
    <property type="entry name" value="ABC_transp_permease"/>
</dbReference>
<dbReference type="AlphaFoldDB" id="A0A377W502"/>
<dbReference type="EMBL" id="UGLB01000003">
    <property type="protein sequence ID" value="STT49956.1"/>
    <property type="molecule type" value="Genomic_DNA"/>
</dbReference>
<gene>
    <name evidence="10" type="primary">rbsC_4</name>
    <name evidence="10" type="ORF">NCTC9637_04937</name>
</gene>
<sequence length="198" mass="21353">MNQKYMIYMYLLKARTFIALLLVIAFFSVMVPNFLTASNLLIMTQHVAITGLLAIGMTLVILTGGIDLSVGAVAGICGMVAGALLTNGLPLWNGDILFFNVPEVILCVAIFGVLVGLVNGAVITRFGVAPFICTLGMMYVARGSALLFNDGSTYPKSQRHGSAGQHRFRHPRLRHPARRLSADLADDRLPRAGLLADH</sequence>